<dbReference type="GO" id="GO:0006352">
    <property type="term" value="P:DNA-templated transcription initiation"/>
    <property type="evidence" value="ECO:0007669"/>
    <property type="project" value="InterPro"/>
</dbReference>
<gene>
    <name evidence="8" type="ORF">SAMN05443667_10745</name>
</gene>
<dbReference type="NCBIfam" id="TIGR02937">
    <property type="entry name" value="sigma70-ECF"/>
    <property type="match status" value="1"/>
</dbReference>
<keyword evidence="2 6" id="KW-0805">Transcription regulation</keyword>
<evidence type="ECO:0000256" key="4">
    <source>
        <dbReference type="ARBA" id="ARBA00023125"/>
    </source>
</evidence>
<dbReference type="EMBL" id="FNRD01000007">
    <property type="protein sequence ID" value="SEA67474.1"/>
    <property type="molecule type" value="Genomic_DNA"/>
</dbReference>
<dbReference type="PANTHER" id="PTHR43133:SF8">
    <property type="entry name" value="RNA POLYMERASE SIGMA FACTOR HI_1459-RELATED"/>
    <property type="match status" value="1"/>
</dbReference>
<organism evidence="8 9">
    <name type="scientific">Flavobacterium gillisiae</name>
    <dbReference type="NCBI Taxonomy" id="150146"/>
    <lineage>
        <taxon>Bacteria</taxon>
        <taxon>Pseudomonadati</taxon>
        <taxon>Bacteroidota</taxon>
        <taxon>Flavobacteriia</taxon>
        <taxon>Flavobacteriales</taxon>
        <taxon>Flavobacteriaceae</taxon>
        <taxon>Flavobacterium</taxon>
    </lineage>
</organism>
<dbReference type="InterPro" id="IPR007627">
    <property type="entry name" value="RNA_pol_sigma70_r2"/>
</dbReference>
<keyword evidence="3 6" id="KW-0731">Sigma factor</keyword>
<proteinExistence type="inferred from homology"/>
<name>A0A1H4D426_9FLAO</name>
<dbReference type="SUPFAM" id="SSF88659">
    <property type="entry name" value="Sigma3 and sigma4 domains of RNA polymerase sigma factors"/>
    <property type="match status" value="1"/>
</dbReference>
<protein>
    <recommendedName>
        <fullName evidence="6">RNA polymerase sigma factor</fullName>
    </recommendedName>
</protein>
<keyword evidence="4 6" id="KW-0238">DNA-binding</keyword>
<feature type="domain" description="RNA polymerase sigma-70 region 2" evidence="7">
    <location>
        <begin position="16"/>
        <end position="82"/>
    </location>
</feature>
<dbReference type="GO" id="GO:0016987">
    <property type="term" value="F:sigma factor activity"/>
    <property type="evidence" value="ECO:0007669"/>
    <property type="project" value="UniProtKB-KW"/>
</dbReference>
<evidence type="ECO:0000313" key="9">
    <source>
        <dbReference type="Proteomes" id="UP000198951"/>
    </source>
</evidence>
<dbReference type="PROSITE" id="PS01063">
    <property type="entry name" value="SIGMA70_ECF"/>
    <property type="match status" value="1"/>
</dbReference>
<dbReference type="InterPro" id="IPR014284">
    <property type="entry name" value="RNA_pol_sigma-70_dom"/>
</dbReference>
<evidence type="ECO:0000313" key="8">
    <source>
        <dbReference type="EMBL" id="SEA67474.1"/>
    </source>
</evidence>
<evidence type="ECO:0000256" key="1">
    <source>
        <dbReference type="ARBA" id="ARBA00010641"/>
    </source>
</evidence>
<dbReference type="Gene3D" id="1.10.1740.10">
    <property type="match status" value="1"/>
</dbReference>
<dbReference type="GO" id="GO:0003677">
    <property type="term" value="F:DNA binding"/>
    <property type="evidence" value="ECO:0007669"/>
    <property type="project" value="UniProtKB-KW"/>
</dbReference>
<dbReference type="InterPro" id="IPR013325">
    <property type="entry name" value="RNA_pol_sigma_r2"/>
</dbReference>
<evidence type="ECO:0000256" key="3">
    <source>
        <dbReference type="ARBA" id="ARBA00023082"/>
    </source>
</evidence>
<dbReference type="Pfam" id="PF04542">
    <property type="entry name" value="Sigma70_r2"/>
    <property type="match status" value="1"/>
</dbReference>
<dbReference type="InterPro" id="IPR000838">
    <property type="entry name" value="RNA_pol_sigma70_ECF_CS"/>
</dbReference>
<dbReference type="PANTHER" id="PTHR43133">
    <property type="entry name" value="RNA POLYMERASE ECF-TYPE SIGMA FACTO"/>
    <property type="match status" value="1"/>
</dbReference>
<dbReference type="SUPFAM" id="SSF88946">
    <property type="entry name" value="Sigma2 domain of RNA polymerase sigma factors"/>
    <property type="match status" value="1"/>
</dbReference>
<dbReference type="RefSeq" id="WP_091089434.1">
    <property type="nucleotide sequence ID" value="NZ_FNRD01000007.1"/>
</dbReference>
<evidence type="ECO:0000256" key="6">
    <source>
        <dbReference type="RuleBase" id="RU000716"/>
    </source>
</evidence>
<dbReference type="Proteomes" id="UP000198951">
    <property type="component" value="Unassembled WGS sequence"/>
</dbReference>
<dbReference type="OrthoDB" id="9782108at2"/>
<evidence type="ECO:0000259" key="7">
    <source>
        <dbReference type="Pfam" id="PF04542"/>
    </source>
</evidence>
<dbReference type="STRING" id="150146.SAMN05443667_10745"/>
<evidence type="ECO:0000256" key="2">
    <source>
        <dbReference type="ARBA" id="ARBA00023015"/>
    </source>
</evidence>
<accession>A0A1H4D426</accession>
<reference evidence="9" key="1">
    <citation type="submission" date="2016-10" db="EMBL/GenBank/DDBJ databases">
        <authorList>
            <person name="Varghese N."/>
            <person name="Submissions S."/>
        </authorList>
    </citation>
    <scope>NUCLEOTIDE SEQUENCE [LARGE SCALE GENOMIC DNA]</scope>
    <source>
        <strain evidence="9">DSM 22376</strain>
    </source>
</reference>
<keyword evidence="9" id="KW-1185">Reference proteome</keyword>
<comment type="similarity">
    <text evidence="1 6">Belongs to the sigma-70 factor family. ECF subfamily.</text>
</comment>
<dbReference type="AlphaFoldDB" id="A0A1H4D426"/>
<sequence length="193" mass="22626">MGLIKENSKSVLEQWVNQFSDELYSWAFFKTSSKEVAEDLVQDTFLAAFHKIDSFQGKSQPKTWLFSILNNKVIDYYRLSARTTKKNFSLTENSGYELSDGLFNSYGCWKNNDINAVWDQEQELLDNPDFNTVMEECMNDLPQKWKLAVTSKYLSEKKTEAICQELEITASNYWQIVHRSKLLLKKCLELKWV</sequence>
<dbReference type="InterPro" id="IPR039425">
    <property type="entry name" value="RNA_pol_sigma-70-like"/>
</dbReference>
<evidence type="ECO:0000256" key="5">
    <source>
        <dbReference type="ARBA" id="ARBA00023163"/>
    </source>
</evidence>
<dbReference type="InterPro" id="IPR013324">
    <property type="entry name" value="RNA_pol_sigma_r3/r4-like"/>
</dbReference>
<keyword evidence="5 6" id="KW-0804">Transcription</keyword>